<dbReference type="Gramene" id="Mp3g16120.1">
    <property type="protein sequence ID" value="Mp3g16120.1.cds1"/>
    <property type="gene ID" value="Mp3g16120"/>
</dbReference>
<name>A0A2R6XRM8_MARPO</name>
<dbReference type="EMBL" id="KZ772676">
    <property type="protein sequence ID" value="PTQ48771.1"/>
    <property type="molecule type" value="Genomic_DNA"/>
</dbReference>
<dbReference type="AlphaFoldDB" id="A0A2R6XRM8"/>
<gene>
    <name evidence="1" type="ORF">MARPO_0004s0059</name>
</gene>
<sequence length="125" mass="13856">MQPVFSIGRSGSCVGLSSWIGDMMDKGCEVLFAESVRRILLQADPNLLTESEVLKLAAEDTDLNSNIIADRKVVNMVIGKFIVRMKMNSALVAIFVATRAEFFFILTKISGKAAMKFPTVRKHMQ</sequence>
<evidence type="ECO:0000313" key="1">
    <source>
        <dbReference type="EMBL" id="PTQ48771.1"/>
    </source>
</evidence>
<proteinExistence type="predicted"/>
<dbReference type="Proteomes" id="UP000244005">
    <property type="component" value="Unassembled WGS sequence"/>
</dbReference>
<protein>
    <submittedName>
        <fullName evidence="1">Uncharacterized protein</fullName>
    </submittedName>
</protein>
<reference evidence="2" key="1">
    <citation type="journal article" date="2017" name="Cell">
        <title>Insights into land plant evolution garnered from the Marchantia polymorpha genome.</title>
        <authorList>
            <person name="Bowman J.L."/>
            <person name="Kohchi T."/>
            <person name="Yamato K.T."/>
            <person name="Jenkins J."/>
            <person name="Shu S."/>
            <person name="Ishizaki K."/>
            <person name="Yamaoka S."/>
            <person name="Nishihama R."/>
            <person name="Nakamura Y."/>
            <person name="Berger F."/>
            <person name="Adam C."/>
            <person name="Aki S.S."/>
            <person name="Althoff F."/>
            <person name="Araki T."/>
            <person name="Arteaga-Vazquez M.A."/>
            <person name="Balasubrmanian S."/>
            <person name="Barry K."/>
            <person name="Bauer D."/>
            <person name="Boehm C.R."/>
            <person name="Briginshaw L."/>
            <person name="Caballero-Perez J."/>
            <person name="Catarino B."/>
            <person name="Chen F."/>
            <person name="Chiyoda S."/>
            <person name="Chovatia M."/>
            <person name="Davies K.M."/>
            <person name="Delmans M."/>
            <person name="Demura T."/>
            <person name="Dierschke T."/>
            <person name="Dolan L."/>
            <person name="Dorantes-Acosta A.E."/>
            <person name="Eklund D.M."/>
            <person name="Florent S.N."/>
            <person name="Flores-Sandoval E."/>
            <person name="Fujiyama A."/>
            <person name="Fukuzawa H."/>
            <person name="Galik B."/>
            <person name="Grimanelli D."/>
            <person name="Grimwood J."/>
            <person name="Grossniklaus U."/>
            <person name="Hamada T."/>
            <person name="Haseloff J."/>
            <person name="Hetherington A.J."/>
            <person name="Higo A."/>
            <person name="Hirakawa Y."/>
            <person name="Hundley H.N."/>
            <person name="Ikeda Y."/>
            <person name="Inoue K."/>
            <person name="Inoue S.I."/>
            <person name="Ishida S."/>
            <person name="Jia Q."/>
            <person name="Kakita M."/>
            <person name="Kanazawa T."/>
            <person name="Kawai Y."/>
            <person name="Kawashima T."/>
            <person name="Kennedy M."/>
            <person name="Kinose K."/>
            <person name="Kinoshita T."/>
            <person name="Kohara Y."/>
            <person name="Koide E."/>
            <person name="Komatsu K."/>
            <person name="Kopischke S."/>
            <person name="Kubo M."/>
            <person name="Kyozuka J."/>
            <person name="Lagercrantz U."/>
            <person name="Lin S.S."/>
            <person name="Lindquist E."/>
            <person name="Lipzen A.M."/>
            <person name="Lu C.W."/>
            <person name="De Luna E."/>
            <person name="Martienssen R.A."/>
            <person name="Minamino N."/>
            <person name="Mizutani M."/>
            <person name="Mizutani M."/>
            <person name="Mochizuki N."/>
            <person name="Monte I."/>
            <person name="Mosher R."/>
            <person name="Nagasaki H."/>
            <person name="Nakagami H."/>
            <person name="Naramoto S."/>
            <person name="Nishitani K."/>
            <person name="Ohtani M."/>
            <person name="Okamoto T."/>
            <person name="Okumura M."/>
            <person name="Phillips J."/>
            <person name="Pollak B."/>
            <person name="Reinders A."/>
            <person name="Rovekamp M."/>
            <person name="Sano R."/>
            <person name="Sawa S."/>
            <person name="Schmid M.W."/>
            <person name="Shirakawa M."/>
            <person name="Solano R."/>
            <person name="Spunde A."/>
            <person name="Suetsugu N."/>
            <person name="Sugano S."/>
            <person name="Sugiyama A."/>
            <person name="Sun R."/>
            <person name="Suzuki Y."/>
            <person name="Takenaka M."/>
            <person name="Takezawa D."/>
            <person name="Tomogane H."/>
            <person name="Tsuzuki M."/>
            <person name="Ueda T."/>
            <person name="Umeda M."/>
            <person name="Ward J.M."/>
            <person name="Watanabe Y."/>
            <person name="Yazaki K."/>
            <person name="Yokoyama R."/>
            <person name="Yoshitake Y."/>
            <person name="Yotsui I."/>
            <person name="Zachgo S."/>
            <person name="Schmutz J."/>
        </authorList>
    </citation>
    <scope>NUCLEOTIDE SEQUENCE [LARGE SCALE GENOMIC DNA]</scope>
    <source>
        <strain evidence="2">Tak-1</strain>
    </source>
</reference>
<keyword evidence="2" id="KW-1185">Reference proteome</keyword>
<organism evidence="1 2">
    <name type="scientific">Marchantia polymorpha</name>
    <name type="common">Common liverwort</name>
    <name type="synonym">Marchantia aquatica</name>
    <dbReference type="NCBI Taxonomy" id="3197"/>
    <lineage>
        <taxon>Eukaryota</taxon>
        <taxon>Viridiplantae</taxon>
        <taxon>Streptophyta</taxon>
        <taxon>Embryophyta</taxon>
        <taxon>Marchantiophyta</taxon>
        <taxon>Marchantiopsida</taxon>
        <taxon>Marchantiidae</taxon>
        <taxon>Marchantiales</taxon>
        <taxon>Marchantiaceae</taxon>
        <taxon>Marchantia</taxon>
    </lineage>
</organism>
<accession>A0A2R6XRM8</accession>
<evidence type="ECO:0000313" key="2">
    <source>
        <dbReference type="Proteomes" id="UP000244005"/>
    </source>
</evidence>